<organism evidence="4 5">
    <name type="scientific">Somion occarium</name>
    <dbReference type="NCBI Taxonomy" id="3059160"/>
    <lineage>
        <taxon>Eukaryota</taxon>
        <taxon>Fungi</taxon>
        <taxon>Dikarya</taxon>
        <taxon>Basidiomycota</taxon>
        <taxon>Agaricomycotina</taxon>
        <taxon>Agaricomycetes</taxon>
        <taxon>Polyporales</taxon>
        <taxon>Cerrenaceae</taxon>
        <taxon>Somion</taxon>
    </lineage>
</organism>
<feature type="compositionally biased region" description="Basic and acidic residues" evidence="1">
    <location>
        <begin position="535"/>
        <end position="547"/>
    </location>
</feature>
<feature type="transmembrane region" description="Helical" evidence="2">
    <location>
        <begin position="57"/>
        <end position="81"/>
    </location>
</feature>
<accession>A0ABP1DWU7</accession>
<keyword evidence="2" id="KW-0472">Membrane</keyword>
<feature type="region of interest" description="Disordered" evidence="1">
    <location>
        <begin position="395"/>
        <end position="434"/>
    </location>
</feature>
<feature type="transmembrane region" description="Helical" evidence="2">
    <location>
        <begin position="150"/>
        <end position="172"/>
    </location>
</feature>
<evidence type="ECO:0000256" key="2">
    <source>
        <dbReference type="SAM" id="Phobius"/>
    </source>
</evidence>
<dbReference type="Proteomes" id="UP001497453">
    <property type="component" value="Chromosome 6"/>
</dbReference>
<name>A0ABP1DWU7_9APHY</name>
<feature type="signal peptide" evidence="3">
    <location>
        <begin position="1"/>
        <end position="19"/>
    </location>
</feature>
<feature type="transmembrane region" description="Helical" evidence="2">
    <location>
        <begin position="93"/>
        <end position="118"/>
    </location>
</feature>
<dbReference type="EMBL" id="OZ037949">
    <property type="protein sequence ID" value="CAL1711578.1"/>
    <property type="molecule type" value="Genomic_DNA"/>
</dbReference>
<proteinExistence type="predicted"/>
<sequence length="600" mass="67671">MHRRWIFLILLCLIFYVSAQDVNISDQVSNTSLYENDDRSYSVDPILRYRPSFASSLPIQILVTGIVLTLTAVLFIHLIFTAQYHWPLAPVNFALQISAVFTLLIAHIATLQVILMTATRESRGWPYMLTYIAVDIPPLEEMDEWSTGELAAWLLMNATTSALIQVCALFIFPLHRTGSQTKRLASGLAYLQITHIQFLTLLFPSSLERRLIFTLLGPLAVVASVMQLLPLHDSSNTRLSSISSAVQNICNATLSLLFTAALFIWGLFVNRKQAWRTDGGTAAFGAGALTLALASTAITFIYIPSKDQYVWMPGLMWAVILWQSFLGWWWWVGAGMGVGEVEEILRREEKRRRKRRARLAKRRERKEKVDTFWKGVAGALGYDRKARMAALEVEGNTSDEGHVHSGEGNSQPGPRSRNRRPSQESTSGSTLASVQSKGIPRIFNTSVGRVLHSWYALLRHAHLTAAREQAVEHVERIQQVYGREADIQPAGGEPPVVGWGLGSYGIRQAGADLRDGVSMSDIEEGDTLRDECAHRRENEDVEVRENENPSSHRRRRRTSGKEVEEEPEIDPPAREGHRPTSMWWWGPLQRWRLQDSTVYS</sequence>
<feature type="transmembrane region" description="Helical" evidence="2">
    <location>
        <begin position="211"/>
        <end position="229"/>
    </location>
</feature>
<keyword evidence="5" id="KW-1185">Reference proteome</keyword>
<keyword evidence="3" id="KW-0732">Signal</keyword>
<evidence type="ECO:0000256" key="1">
    <source>
        <dbReference type="SAM" id="MobiDB-lite"/>
    </source>
</evidence>
<gene>
    <name evidence="4" type="ORF">GFSPODELE1_LOCUS8409</name>
</gene>
<feature type="transmembrane region" description="Helical" evidence="2">
    <location>
        <begin position="184"/>
        <end position="205"/>
    </location>
</feature>
<feature type="compositionally biased region" description="Polar residues" evidence="1">
    <location>
        <begin position="423"/>
        <end position="434"/>
    </location>
</feature>
<feature type="chain" id="PRO_5046925181" evidence="3">
    <location>
        <begin position="20"/>
        <end position="600"/>
    </location>
</feature>
<keyword evidence="2" id="KW-0812">Transmembrane</keyword>
<feature type="transmembrane region" description="Helical" evidence="2">
    <location>
        <begin position="249"/>
        <end position="268"/>
    </location>
</feature>
<reference evidence="5" key="1">
    <citation type="submission" date="2024-04" db="EMBL/GenBank/DDBJ databases">
        <authorList>
            <person name="Shaw F."/>
            <person name="Minotto A."/>
        </authorList>
    </citation>
    <scope>NUCLEOTIDE SEQUENCE [LARGE SCALE GENOMIC DNA]</scope>
</reference>
<evidence type="ECO:0000313" key="5">
    <source>
        <dbReference type="Proteomes" id="UP001497453"/>
    </source>
</evidence>
<evidence type="ECO:0000256" key="3">
    <source>
        <dbReference type="SAM" id="SignalP"/>
    </source>
</evidence>
<feature type="transmembrane region" description="Helical" evidence="2">
    <location>
        <begin position="280"/>
        <end position="303"/>
    </location>
</feature>
<feature type="transmembrane region" description="Helical" evidence="2">
    <location>
        <begin position="310"/>
        <end position="331"/>
    </location>
</feature>
<protein>
    <submittedName>
        <fullName evidence="4">Uncharacterized protein</fullName>
    </submittedName>
</protein>
<feature type="region of interest" description="Disordered" evidence="1">
    <location>
        <begin position="535"/>
        <end position="581"/>
    </location>
</feature>
<evidence type="ECO:0000313" key="4">
    <source>
        <dbReference type="EMBL" id="CAL1711578.1"/>
    </source>
</evidence>
<keyword evidence="2" id="KW-1133">Transmembrane helix</keyword>